<name>A0ABU6YGH3_9FABA</name>
<keyword evidence="2" id="KW-1185">Reference proteome</keyword>
<dbReference type="Proteomes" id="UP001341840">
    <property type="component" value="Unassembled WGS sequence"/>
</dbReference>
<gene>
    <name evidence="1" type="ORF">PIB30_040081</name>
</gene>
<accession>A0ABU6YGH3</accession>
<dbReference type="EMBL" id="JASCZI010241870">
    <property type="protein sequence ID" value="MED6207918.1"/>
    <property type="molecule type" value="Genomic_DNA"/>
</dbReference>
<evidence type="ECO:0000313" key="1">
    <source>
        <dbReference type="EMBL" id="MED6207918.1"/>
    </source>
</evidence>
<protein>
    <submittedName>
        <fullName evidence="1">Uncharacterized protein</fullName>
    </submittedName>
</protein>
<proteinExistence type="predicted"/>
<sequence length="127" mass="14057">MISGTHPPRSVVSLFAALNKDLYVQARTADPKEYHLHRAKSSIRGNHLMWTRLLLLSVSKYPRSTSQGSTGHTASVCQILQGDSDLTHGMWKLCVSGRHLSTNAESNVRSKWKSVNVTVCPKSASRK</sequence>
<comment type="caution">
    <text evidence="1">The sequence shown here is derived from an EMBL/GenBank/DDBJ whole genome shotgun (WGS) entry which is preliminary data.</text>
</comment>
<evidence type="ECO:0000313" key="2">
    <source>
        <dbReference type="Proteomes" id="UP001341840"/>
    </source>
</evidence>
<reference evidence="1 2" key="1">
    <citation type="journal article" date="2023" name="Plants (Basel)">
        <title>Bridging the Gap: Combining Genomics and Transcriptomics Approaches to Understand Stylosanthes scabra, an Orphan Legume from the Brazilian Caatinga.</title>
        <authorList>
            <person name="Ferreira-Neto J.R.C."/>
            <person name="da Silva M.D."/>
            <person name="Binneck E."/>
            <person name="de Melo N.F."/>
            <person name="da Silva R.H."/>
            <person name="de Melo A.L.T.M."/>
            <person name="Pandolfi V."/>
            <person name="Bustamante F.O."/>
            <person name="Brasileiro-Vidal A.C."/>
            <person name="Benko-Iseppon A.M."/>
        </authorList>
    </citation>
    <scope>NUCLEOTIDE SEQUENCE [LARGE SCALE GENOMIC DNA]</scope>
    <source>
        <tissue evidence="1">Leaves</tissue>
    </source>
</reference>
<organism evidence="1 2">
    <name type="scientific">Stylosanthes scabra</name>
    <dbReference type="NCBI Taxonomy" id="79078"/>
    <lineage>
        <taxon>Eukaryota</taxon>
        <taxon>Viridiplantae</taxon>
        <taxon>Streptophyta</taxon>
        <taxon>Embryophyta</taxon>
        <taxon>Tracheophyta</taxon>
        <taxon>Spermatophyta</taxon>
        <taxon>Magnoliopsida</taxon>
        <taxon>eudicotyledons</taxon>
        <taxon>Gunneridae</taxon>
        <taxon>Pentapetalae</taxon>
        <taxon>rosids</taxon>
        <taxon>fabids</taxon>
        <taxon>Fabales</taxon>
        <taxon>Fabaceae</taxon>
        <taxon>Papilionoideae</taxon>
        <taxon>50 kb inversion clade</taxon>
        <taxon>dalbergioids sensu lato</taxon>
        <taxon>Dalbergieae</taxon>
        <taxon>Pterocarpus clade</taxon>
        <taxon>Stylosanthes</taxon>
    </lineage>
</organism>